<proteinExistence type="inferred from homology"/>
<gene>
    <name evidence="10" type="ORF">JENST_20</name>
</gene>
<keyword evidence="11" id="KW-1185">Reference proteome</keyword>
<evidence type="ECO:0000256" key="8">
    <source>
        <dbReference type="RuleBase" id="RU000544"/>
    </source>
</evidence>
<comment type="similarity">
    <text evidence="1 9">Belongs to the thymidine kinase family.</text>
</comment>
<dbReference type="RefSeq" id="YP_009199081.1">
    <property type="nucleotide sequence ID" value="NC_028805.1"/>
</dbReference>
<dbReference type="KEGG" id="vg:26625968"/>
<dbReference type="OrthoDB" id="9611at10239"/>
<evidence type="ECO:0000256" key="1">
    <source>
        <dbReference type="ARBA" id="ARBA00007587"/>
    </source>
</evidence>
<keyword evidence="5 8" id="KW-0547">Nucleotide-binding</keyword>
<dbReference type="GeneID" id="26625968"/>
<name>A0A0K2CNE3_9CAUD</name>
<keyword evidence="6 8" id="KW-0418">Kinase</keyword>
<dbReference type="SUPFAM" id="SSF57716">
    <property type="entry name" value="Glucocorticoid receptor-like (DNA-binding domain)"/>
    <property type="match status" value="1"/>
</dbReference>
<accession>A0A0K2CNE3</accession>
<comment type="catalytic activity">
    <reaction evidence="8">
        <text>thymidine + ATP = dTMP + ADP + H(+)</text>
        <dbReference type="Rhea" id="RHEA:19129"/>
        <dbReference type="ChEBI" id="CHEBI:15378"/>
        <dbReference type="ChEBI" id="CHEBI:17748"/>
        <dbReference type="ChEBI" id="CHEBI:30616"/>
        <dbReference type="ChEBI" id="CHEBI:63528"/>
        <dbReference type="ChEBI" id="CHEBI:456216"/>
        <dbReference type="EC" id="2.7.1.21"/>
    </reaction>
</comment>
<dbReference type="GO" id="GO:0004797">
    <property type="term" value="F:thymidine kinase activity"/>
    <property type="evidence" value="ECO:0007669"/>
    <property type="project" value="UniProtKB-EC"/>
</dbReference>
<evidence type="ECO:0000256" key="6">
    <source>
        <dbReference type="ARBA" id="ARBA00022777"/>
    </source>
</evidence>
<dbReference type="Proteomes" id="UP000208104">
    <property type="component" value="Segment"/>
</dbReference>
<dbReference type="GO" id="GO:0005524">
    <property type="term" value="F:ATP binding"/>
    <property type="evidence" value="ECO:0007669"/>
    <property type="project" value="UniProtKB-KW"/>
</dbReference>
<keyword evidence="7 8" id="KW-0067">ATP-binding</keyword>
<dbReference type="GO" id="GO:0046104">
    <property type="term" value="P:thymidine metabolic process"/>
    <property type="evidence" value="ECO:0007669"/>
    <property type="project" value="TreeGrafter"/>
</dbReference>
<evidence type="ECO:0000313" key="11">
    <source>
        <dbReference type="Proteomes" id="UP000208104"/>
    </source>
</evidence>
<dbReference type="PANTHER" id="PTHR11441:SF0">
    <property type="entry name" value="THYMIDINE KINASE, CYTOSOLIC"/>
    <property type="match status" value="1"/>
</dbReference>
<evidence type="ECO:0000256" key="3">
    <source>
        <dbReference type="ARBA" id="ARBA00022634"/>
    </source>
</evidence>
<evidence type="ECO:0000256" key="4">
    <source>
        <dbReference type="ARBA" id="ARBA00022679"/>
    </source>
</evidence>
<evidence type="ECO:0000256" key="9">
    <source>
        <dbReference type="RuleBase" id="RU004165"/>
    </source>
</evidence>
<dbReference type="PANTHER" id="PTHR11441">
    <property type="entry name" value="THYMIDINE KINASE"/>
    <property type="match status" value="1"/>
</dbReference>
<organism evidence="10 11">
    <name type="scientific">Brevibacillus phage Jenst</name>
    <dbReference type="NCBI Taxonomy" id="1691954"/>
    <lineage>
        <taxon>Viruses</taxon>
        <taxon>Duplodnaviria</taxon>
        <taxon>Heunggongvirae</taxon>
        <taxon>Uroviricota</taxon>
        <taxon>Caudoviricetes</taxon>
        <taxon>Jenstvirus</taxon>
        <taxon>Jenstvirus jenst</taxon>
    </lineage>
</organism>
<keyword evidence="4 8" id="KW-0808">Transferase</keyword>
<reference evidence="10 11" key="1">
    <citation type="journal article" date="2015" name="Genome Announc.">
        <title>Genome Sequences of Five Additional Brevibacillus laterosporus Bacteriophages.</title>
        <authorList>
            <person name="Merrill B.D."/>
            <person name="Berg J.A."/>
            <person name="Graves K.A."/>
            <person name="Ward A.T."/>
            <person name="Hilton J.A."/>
            <person name="Wake B.N."/>
            <person name="Grose J.H."/>
            <person name="Breakwell D.P."/>
            <person name="Burnett S.H."/>
        </authorList>
    </citation>
    <scope>NUCLEOTIDE SEQUENCE [LARGE SCALE GENOMIC DNA]</scope>
</reference>
<dbReference type="EC" id="2.7.1.21" evidence="2 8"/>
<dbReference type="InterPro" id="IPR001267">
    <property type="entry name" value="Thymidine_kinase"/>
</dbReference>
<protein>
    <recommendedName>
        <fullName evidence="2 8">Thymidine kinase</fullName>
        <ecNumber evidence="2 8">2.7.1.21</ecNumber>
    </recommendedName>
</protein>
<sequence>MENAGRLIAYVGAMGSGKTKKLIELYEEMKADGMRVAIFKPFISRGGEDDEFVYARNGKKAPAITIECLYEIPAIVDKEQLQSVLIDEIQFFEAEDSEKMLEVTDVLEALAMAGLEVYVYGLDVDSDNMTFGNIGNILAHADEVHKLQTYCVKCGEEARVSKYMKGMKDSVIQTGDLGDYQPHCRSCYYDWEDRLKEIENTATISLDGGNFHFSIQVSREKLDELGLNTGSISDKLQTVDDVLKLLAIISKEELE</sequence>
<evidence type="ECO:0000256" key="2">
    <source>
        <dbReference type="ARBA" id="ARBA00012118"/>
    </source>
</evidence>
<dbReference type="GO" id="GO:0071897">
    <property type="term" value="P:DNA biosynthetic process"/>
    <property type="evidence" value="ECO:0007669"/>
    <property type="project" value="UniProtKB-KW"/>
</dbReference>
<evidence type="ECO:0000313" key="10">
    <source>
        <dbReference type="EMBL" id="ALA07150.1"/>
    </source>
</evidence>
<keyword evidence="3 8" id="KW-0237">DNA synthesis</keyword>
<dbReference type="Gene3D" id="3.40.50.300">
    <property type="entry name" value="P-loop containing nucleotide triphosphate hydrolases"/>
    <property type="match status" value="1"/>
</dbReference>
<evidence type="ECO:0000256" key="7">
    <source>
        <dbReference type="ARBA" id="ARBA00022840"/>
    </source>
</evidence>
<dbReference type="InterPro" id="IPR027417">
    <property type="entry name" value="P-loop_NTPase"/>
</dbReference>
<evidence type="ECO:0000256" key="5">
    <source>
        <dbReference type="ARBA" id="ARBA00022741"/>
    </source>
</evidence>
<dbReference type="Pfam" id="PF00265">
    <property type="entry name" value="TK"/>
    <property type="match status" value="1"/>
</dbReference>
<dbReference type="SUPFAM" id="SSF52540">
    <property type="entry name" value="P-loop containing nucleoside triphosphate hydrolases"/>
    <property type="match status" value="1"/>
</dbReference>
<dbReference type="EMBL" id="KT151955">
    <property type="protein sequence ID" value="ALA07150.1"/>
    <property type="molecule type" value="Genomic_DNA"/>
</dbReference>
<dbReference type="Gene3D" id="3.30.60.20">
    <property type="match status" value="1"/>
</dbReference>